<sequence>MKTFIAILASVIVSFGASTANAATPGTDIMYKAAYSIMGEKSYYDASGNLLATSRFVTDASLPLPAIKKLMKKCPDHQIRYIREFQAEGINTYIITLENKTGFKVVRYAENTLTILQKLDKN</sequence>
<organism evidence="2 3">
    <name type="scientific">Chitinophaga caseinilytica</name>
    <dbReference type="NCBI Taxonomy" id="2267521"/>
    <lineage>
        <taxon>Bacteria</taxon>
        <taxon>Pseudomonadati</taxon>
        <taxon>Bacteroidota</taxon>
        <taxon>Chitinophagia</taxon>
        <taxon>Chitinophagales</taxon>
        <taxon>Chitinophagaceae</taxon>
        <taxon>Chitinophaga</taxon>
    </lineage>
</organism>
<feature type="signal peptide" evidence="1">
    <location>
        <begin position="1"/>
        <end position="22"/>
    </location>
</feature>
<proteinExistence type="predicted"/>
<dbReference type="EMBL" id="CP150096">
    <property type="protein sequence ID" value="WZN48308.1"/>
    <property type="molecule type" value="Genomic_DNA"/>
</dbReference>
<evidence type="ECO:0000313" key="2">
    <source>
        <dbReference type="EMBL" id="WZN48308.1"/>
    </source>
</evidence>
<evidence type="ECO:0000313" key="3">
    <source>
        <dbReference type="Proteomes" id="UP001449657"/>
    </source>
</evidence>
<keyword evidence="3" id="KW-1185">Reference proteome</keyword>
<name>A0ABZ2Z9A9_9BACT</name>
<dbReference type="Proteomes" id="UP001449657">
    <property type="component" value="Chromosome"/>
</dbReference>
<feature type="chain" id="PRO_5046056853" description="PepSY-like beta-lactamase-inhibitor" evidence="1">
    <location>
        <begin position="23"/>
        <end position="122"/>
    </location>
</feature>
<protein>
    <recommendedName>
        <fullName evidence="4">PepSY-like beta-lactamase-inhibitor</fullName>
    </recommendedName>
</protein>
<reference evidence="2 3" key="1">
    <citation type="submission" date="2024-03" db="EMBL/GenBank/DDBJ databases">
        <title>Chitinophaga caseinilytica sp. nov., a casein hydrolysing bacterium isolated from forest soil.</title>
        <authorList>
            <person name="Lee D.S."/>
            <person name="Han D.M."/>
            <person name="Baek J.H."/>
            <person name="Choi D.G."/>
            <person name="Jeon J.H."/>
            <person name="Jeon C.O."/>
        </authorList>
    </citation>
    <scope>NUCLEOTIDE SEQUENCE [LARGE SCALE GENOMIC DNA]</scope>
    <source>
        <strain evidence="2 3">KACC 19118</strain>
    </source>
</reference>
<gene>
    <name evidence="2" type="ORF">WJU22_08980</name>
</gene>
<keyword evidence="1" id="KW-0732">Signal</keyword>
<accession>A0ABZ2Z9A9</accession>
<dbReference type="RefSeq" id="WP_341842903.1">
    <property type="nucleotide sequence ID" value="NZ_CP149792.1"/>
</dbReference>
<evidence type="ECO:0008006" key="4">
    <source>
        <dbReference type="Google" id="ProtNLM"/>
    </source>
</evidence>
<evidence type="ECO:0000256" key="1">
    <source>
        <dbReference type="SAM" id="SignalP"/>
    </source>
</evidence>